<evidence type="ECO:0000313" key="3">
    <source>
        <dbReference type="EMBL" id="KAK7043107.1"/>
    </source>
</evidence>
<evidence type="ECO:0000313" key="4">
    <source>
        <dbReference type="Proteomes" id="UP001383192"/>
    </source>
</evidence>
<comment type="caution">
    <text evidence="3">The sequence shown here is derived from an EMBL/GenBank/DDBJ whole genome shotgun (WGS) entry which is preliminary data.</text>
</comment>
<reference evidence="3 4" key="1">
    <citation type="submission" date="2024-01" db="EMBL/GenBank/DDBJ databases">
        <title>A draft genome for a cacao thread blight-causing isolate of Paramarasmius palmivorus.</title>
        <authorList>
            <person name="Baruah I.K."/>
            <person name="Bukari Y."/>
            <person name="Amoako-Attah I."/>
            <person name="Meinhardt L.W."/>
            <person name="Bailey B.A."/>
            <person name="Cohen S.P."/>
        </authorList>
    </citation>
    <scope>NUCLEOTIDE SEQUENCE [LARGE SCALE GENOMIC DNA]</scope>
    <source>
        <strain evidence="3 4">GH-12</strain>
    </source>
</reference>
<keyword evidence="1" id="KW-0812">Transmembrane</keyword>
<protein>
    <recommendedName>
        <fullName evidence="2">DUF6533 domain-containing protein</fullName>
    </recommendedName>
</protein>
<dbReference type="AlphaFoldDB" id="A0AAW0CW49"/>
<dbReference type="Proteomes" id="UP001383192">
    <property type="component" value="Unassembled WGS sequence"/>
</dbReference>
<dbReference type="Pfam" id="PF20151">
    <property type="entry name" value="DUF6533"/>
    <property type="match status" value="1"/>
</dbReference>
<feature type="transmembrane region" description="Helical" evidence="1">
    <location>
        <begin position="135"/>
        <end position="157"/>
    </location>
</feature>
<keyword evidence="1" id="KW-0472">Membrane</keyword>
<keyword evidence="1" id="KW-1133">Transmembrane helix</keyword>
<sequence>MLGVSSLTYAIAGAITDGEPVTVELVATGLWLIHVLQVYTSAMVTLAVWDWLACLQMEWERIWKREWSLVKVLYLWTRYYGLFSFAINLWLFNGDFTIERCKTLHYIIAASCMWTTLGCEAILAIRTYAFLGKRVWTAVLLIVMLLGETAFLLYVAIKAVYQSPLPYGTSGPCTATDFPGKHVVMGFWLAPVLFDLICTILTGAKAINIKRLGVKSDIVKVFVREGLFYFIAAFMFQSNVNIQNINSFLALVLSQVLCCRLVLNLRSGSESQMSTQSQTPTPNPPRNHTTIRSNFNIPLSTFHGSSGDHGDDVYAGIKVDVEQIQSDK</sequence>
<dbReference type="EMBL" id="JAYKXP010000029">
    <property type="protein sequence ID" value="KAK7043107.1"/>
    <property type="molecule type" value="Genomic_DNA"/>
</dbReference>
<feature type="transmembrane region" description="Helical" evidence="1">
    <location>
        <begin position="221"/>
        <end position="239"/>
    </location>
</feature>
<evidence type="ECO:0000259" key="2">
    <source>
        <dbReference type="Pfam" id="PF20151"/>
    </source>
</evidence>
<feature type="transmembrane region" description="Helical" evidence="1">
    <location>
        <begin position="73"/>
        <end position="92"/>
    </location>
</feature>
<name>A0AAW0CW49_9AGAR</name>
<feature type="transmembrane region" description="Helical" evidence="1">
    <location>
        <begin position="28"/>
        <end position="52"/>
    </location>
</feature>
<keyword evidence="4" id="KW-1185">Reference proteome</keyword>
<feature type="transmembrane region" description="Helical" evidence="1">
    <location>
        <begin position="187"/>
        <end position="209"/>
    </location>
</feature>
<dbReference type="InterPro" id="IPR045340">
    <property type="entry name" value="DUF6533"/>
</dbReference>
<feature type="domain" description="DUF6533" evidence="2">
    <location>
        <begin position="42"/>
        <end position="83"/>
    </location>
</feature>
<gene>
    <name evidence="3" type="ORF">VNI00_008461</name>
</gene>
<organism evidence="3 4">
    <name type="scientific">Paramarasmius palmivorus</name>
    <dbReference type="NCBI Taxonomy" id="297713"/>
    <lineage>
        <taxon>Eukaryota</taxon>
        <taxon>Fungi</taxon>
        <taxon>Dikarya</taxon>
        <taxon>Basidiomycota</taxon>
        <taxon>Agaricomycotina</taxon>
        <taxon>Agaricomycetes</taxon>
        <taxon>Agaricomycetidae</taxon>
        <taxon>Agaricales</taxon>
        <taxon>Marasmiineae</taxon>
        <taxon>Marasmiaceae</taxon>
        <taxon>Paramarasmius</taxon>
    </lineage>
</organism>
<accession>A0AAW0CW49</accession>
<proteinExistence type="predicted"/>
<evidence type="ECO:0000256" key="1">
    <source>
        <dbReference type="SAM" id="Phobius"/>
    </source>
</evidence>
<feature type="transmembrane region" description="Helical" evidence="1">
    <location>
        <begin position="104"/>
        <end position="123"/>
    </location>
</feature>